<dbReference type="InterPro" id="IPR002317">
    <property type="entry name" value="Ser-tRNA-ligase_type_1"/>
</dbReference>
<name>A0AAV6V1Y8_9ARAC</name>
<dbReference type="InterPro" id="IPR045864">
    <property type="entry name" value="aa-tRNA-synth_II/BPL/LPL"/>
</dbReference>
<dbReference type="AlphaFoldDB" id="A0AAV6V1Y8"/>
<dbReference type="PANTHER" id="PTHR11778">
    <property type="entry name" value="SERYL-TRNA SYNTHETASE"/>
    <property type="match status" value="1"/>
</dbReference>
<evidence type="ECO:0000313" key="1">
    <source>
        <dbReference type="EMBL" id="KAG8190650.1"/>
    </source>
</evidence>
<dbReference type="EMBL" id="JAFNEN010000178">
    <property type="protein sequence ID" value="KAG8190650.1"/>
    <property type="molecule type" value="Genomic_DNA"/>
</dbReference>
<gene>
    <name evidence="1" type="ORF">JTE90_002604</name>
</gene>
<dbReference type="Gene3D" id="3.30.930.10">
    <property type="entry name" value="Bira Bifunctional Protein, Domain 2"/>
    <property type="match status" value="1"/>
</dbReference>
<evidence type="ECO:0008006" key="3">
    <source>
        <dbReference type="Google" id="ProtNLM"/>
    </source>
</evidence>
<protein>
    <recommendedName>
        <fullName evidence="3">Seryl-tRNA synthetase</fullName>
    </recommendedName>
</protein>
<comment type="caution">
    <text evidence="1">The sequence shown here is derived from an EMBL/GenBank/DDBJ whole genome shotgun (WGS) entry which is preliminary data.</text>
</comment>
<accession>A0AAV6V1Y8</accession>
<evidence type="ECO:0000313" key="2">
    <source>
        <dbReference type="Proteomes" id="UP000827092"/>
    </source>
</evidence>
<dbReference type="GO" id="GO:0004828">
    <property type="term" value="F:serine-tRNA ligase activity"/>
    <property type="evidence" value="ECO:0007669"/>
    <property type="project" value="InterPro"/>
</dbReference>
<reference evidence="1 2" key="1">
    <citation type="journal article" date="2022" name="Nat. Ecol. Evol.">
        <title>A masculinizing supergene underlies an exaggerated male reproductive morph in a spider.</title>
        <authorList>
            <person name="Hendrickx F."/>
            <person name="De Corte Z."/>
            <person name="Sonet G."/>
            <person name="Van Belleghem S.M."/>
            <person name="Kostlbacher S."/>
            <person name="Vangestel C."/>
        </authorList>
    </citation>
    <scope>NUCLEOTIDE SEQUENCE [LARGE SCALE GENOMIC DNA]</scope>
    <source>
        <strain evidence="1">W744_W776</strain>
    </source>
</reference>
<proteinExistence type="predicted"/>
<organism evidence="1 2">
    <name type="scientific">Oedothorax gibbosus</name>
    <dbReference type="NCBI Taxonomy" id="931172"/>
    <lineage>
        <taxon>Eukaryota</taxon>
        <taxon>Metazoa</taxon>
        <taxon>Ecdysozoa</taxon>
        <taxon>Arthropoda</taxon>
        <taxon>Chelicerata</taxon>
        <taxon>Arachnida</taxon>
        <taxon>Araneae</taxon>
        <taxon>Araneomorphae</taxon>
        <taxon>Entelegynae</taxon>
        <taxon>Araneoidea</taxon>
        <taxon>Linyphiidae</taxon>
        <taxon>Erigoninae</taxon>
        <taxon>Oedothorax</taxon>
    </lineage>
</organism>
<dbReference type="Proteomes" id="UP000827092">
    <property type="component" value="Unassembled WGS sequence"/>
</dbReference>
<dbReference type="SUPFAM" id="SSF55681">
    <property type="entry name" value="Class II aaRS and biotin synthetases"/>
    <property type="match status" value="1"/>
</dbReference>
<dbReference type="GO" id="GO:0005524">
    <property type="term" value="F:ATP binding"/>
    <property type="evidence" value="ECO:0007669"/>
    <property type="project" value="InterPro"/>
</dbReference>
<keyword evidence="2" id="KW-1185">Reference proteome</keyword>
<dbReference type="GO" id="GO:0006434">
    <property type="term" value="P:seryl-tRNA aminoacylation"/>
    <property type="evidence" value="ECO:0007669"/>
    <property type="project" value="InterPro"/>
</dbReference>
<sequence length="95" mass="10694">MFGEVSSASNCTEYQSRSKMNQIIKYESEKPGKTKFCHTVNGTACAIPRLLTAILENHQNLDGSVRVPEPLQKYMGKEVMKDKFQEVMLSTKPVP</sequence>